<dbReference type="InterPro" id="IPR003749">
    <property type="entry name" value="ThiS/MoaD-like"/>
</dbReference>
<comment type="caution">
    <text evidence="1">The sequence shown here is derived from an EMBL/GenBank/DDBJ whole genome shotgun (WGS) entry which is preliminary data.</text>
</comment>
<dbReference type="EMBL" id="JBHSDV010000004">
    <property type="protein sequence ID" value="MFC4388674.1"/>
    <property type="molecule type" value="Genomic_DNA"/>
</dbReference>
<evidence type="ECO:0000313" key="2">
    <source>
        <dbReference type="Proteomes" id="UP001595880"/>
    </source>
</evidence>
<keyword evidence="2" id="KW-1185">Reference proteome</keyword>
<dbReference type="NCBIfam" id="TIGR01683">
    <property type="entry name" value="thiS"/>
    <property type="match status" value="1"/>
</dbReference>
<dbReference type="InterPro" id="IPR016155">
    <property type="entry name" value="Mopterin_synth/thiamin_S_b"/>
</dbReference>
<dbReference type="InterPro" id="IPR010035">
    <property type="entry name" value="Thi_S"/>
</dbReference>
<organism evidence="1 2">
    <name type="scientific">Gracilibacillus marinus</name>
    <dbReference type="NCBI Taxonomy" id="630535"/>
    <lineage>
        <taxon>Bacteria</taxon>
        <taxon>Bacillati</taxon>
        <taxon>Bacillota</taxon>
        <taxon>Bacilli</taxon>
        <taxon>Bacillales</taxon>
        <taxon>Bacillaceae</taxon>
        <taxon>Gracilibacillus</taxon>
    </lineage>
</organism>
<dbReference type="PANTHER" id="PTHR34472:SF1">
    <property type="entry name" value="SULFUR CARRIER PROTEIN THIS"/>
    <property type="match status" value="1"/>
</dbReference>
<dbReference type="SUPFAM" id="SSF54285">
    <property type="entry name" value="MoaD/ThiS"/>
    <property type="match status" value="1"/>
</dbReference>
<dbReference type="Pfam" id="PF02597">
    <property type="entry name" value="ThiS"/>
    <property type="match status" value="1"/>
</dbReference>
<gene>
    <name evidence="1" type="primary">thiS</name>
    <name evidence="1" type="ORF">ACFOZ1_12815</name>
</gene>
<dbReference type="CDD" id="cd00565">
    <property type="entry name" value="Ubl_ThiS"/>
    <property type="match status" value="1"/>
</dbReference>
<evidence type="ECO:0000313" key="1">
    <source>
        <dbReference type="EMBL" id="MFC4388674.1"/>
    </source>
</evidence>
<dbReference type="RefSeq" id="WP_390199888.1">
    <property type="nucleotide sequence ID" value="NZ_JBHSDV010000004.1"/>
</dbReference>
<dbReference type="InterPro" id="IPR012675">
    <property type="entry name" value="Beta-grasp_dom_sf"/>
</dbReference>
<dbReference type="PANTHER" id="PTHR34472">
    <property type="entry name" value="SULFUR CARRIER PROTEIN THIS"/>
    <property type="match status" value="1"/>
</dbReference>
<proteinExistence type="predicted"/>
<dbReference type="Gene3D" id="3.10.20.30">
    <property type="match status" value="1"/>
</dbReference>
<accession>A0ABV8VWY1</accession>
<dbReference type="Proteomes" id="UP001595880">
    <property type="component" value="Unassembled WGS sequence"/>
</dbReference>
<reference evidence="2" key="1">
    <citation type="journal article" date="2019" name="Int. J. Syst. Evol. Microbiol.">
        <title>The Global Catalogue of Microorganisms (GCM) 10K type strain sequencing project: providing services to taxonomists for standard genome sequencing and annotation.</title>
        <authorList>
            <consortium name="The Broad Institute Genomics Platform"/>
            <consortium name="The Broad Institute Genome Sequencing Center for Infectious Disease"/>
            <person name="Wu L."/>
            <person name="Ma J."/>
        </authorList>
    </citation>
    <scope>NUCLEOTIDE SEQUENCE [LARGE SCALE GENOMIC DNA]</scope>
    <source>
        <strain evidence="2">KACC 14058</strain>
    </source>
</reference>
<protein>
    <submittedName>
        <fullName evidence="1">Sulfur carrier protein ThiS</fullName>
    </submittedName>
</protein>
<name>A0ABV8VWY1_9BACI</name>
<sequence length="67" mass="7459">MQLIINGENVTINEDIQTIADVIDTLGLKNKIVIIELNGDIVLKEEHPNRKVKHGDRMELVHFVGGG</sequence>